<accession>A0ABP3XU27</accession>
<feature type="transmembrane region" description="Helical" evidence="1">
    <location>
        <begin position="215"/>
        <end position="239"/>
    </location>
</feature>
<dbReference type="InterPro" id="IPR003675">
    <property type="entry name" value="Rce1/LyrA-like_dom"/>
</dbReference>
<feature type="transmembrane region" description="Helical" evidence="1">
    <location>
        <begin position="46"/>
        <end position="74"/>
    </location>
</feature>
<dbReference type="EMBL" id="BAAAFG010000012">
    <property type="protein sequence ID" value="GAA0871860.1"/>
    <property type="molecule type" value="Genomic_DNA"/>
</dbReference>
<dbReference type="Pfam" id="PF02517">
    <property type="entry name" value="Rce1-like"/>
    <property type="match status" value="1"/>
</dbReference>
<protein>
    <recommendedName>
        <fullName evidence="2">CAAX prenyl protease 2/Lysostaphin resistance protein A-like domain-containing protein</fullName>
    </recommendedName>
</protein>
<feature type="transmembrane region" description="Helical" evidence="1">
    <location>
        <begin position="165"/>
        <end position="185"/>
    </location>
</feature>
<evidence type="ECO:0000259" key="2">
    <source>
        <dbReference type="Pfam" id="PF02517"/>
    </source>
</evidence>
<reference evidence="4" key="1">
    <citation type="journal article" date="2019" name="Int. J. Syst. Evol. Microbiol.">
        <title>The Global Catalogue of Microorganisms (GCM) 10K type strain sequencing project: providing services to taxonomists for standard genome sequencing and annotation.</title>
        <authorList>
            <consortium name="The Broad Institute Genomics Platform"/>
            <consortium name="The Broad Institute Genome Sequencing Center for Infectious Disease"/>
            <person name="Wu L."/>
            <person name="Ma J."/>
        </authorList>
    </citation>
    <scope>NUCLEOTIDE SEQUENCE [LARGE SCALE GENOMIC DNA]</scope>
    <source>
        <strain evidence="4">JCM 16082</strain>
    </source>
</reference>
<keyword evidence="1" id="KW-1133">Transmembrane helix</keyword>
<comment type="caution">
    <text evidence="3">The sequence shown here is derived from an EMBL/GenBank/DDBJ whole genome shotgun (WGS) entry which is preliminary data.</text>
</comment>
<evidence type="ECO:0000313" key="3">
    <source>
        <dbReference type="EMBL" id="GAA0871860.1"/>
    </source>
</evidence>
<keyword evidence="4" id="KW-1185">Reference proteome</keyword>
<keyword evidence="1" id="KW-0812">Transmembrane</keyword>
<feature type="domain" description="CAAX prenyl protease 2/Lysostaphin resistance protein A-like" evidence="2">
    <location>
        <begin position="111"/>
        <end position="204"/>
    </location>
</feature>
<proteinExistence type="predicted"/>
<keyword evidence="1" id="KW-0472">Membrane</keyword>
<feature type="transmembrane region" description="Helical" evidence="1">
    <location>
        <begin position="7"/>
        <end position="26"/>
    </location>
</feature>
<dbReference type="Proteomes" id="UP001500507">
    <property type="component" value="Unassembled WGS sequence"/>
</dbReference>
<sequence length="259" mass="29892">MKPFVRTLGFVVFFFAIYYVLDAFYFKDLRTQIDSYLNQLGISHILTYAISGIPLYIGTYFIAMSSSIVAGLGLDKSVLQGLLFSAVCTLPMFMGFAIFYQINTDLSLDGVLIRVVSAGFFEELFFRGFLFGLLYKYTRLGFIPAVFFGALYFGLLHLYQSTEPMELLGIFLITFIGAIIFSWLYLEWTYNIWIPVFIHMMMNLSWELFDVSENALGGVYANVFRLVTIVLILLLTILYKRKRGERLQINKTSLWWKSN</sequence>
<evidence type="ECO:0000256" key="1">
    <source>
        <dbReference type="SAM" id="Phobius"/>
    </source>
</evidence>
<feature type="transmembrane region" description="Helical" evidence="1">
    <location>
        <begin position="112"/>
        <end position="135"/>
    </location>
</feature>
<gene>
    <name evidence="3" type="ORF">GCM10009117_10060</name>
</gene>
<feature type="transmembrane region" description="Helical" evidence="1">
    <location>
        <begin position="81"/>
        <end position="100"/>
    </location>
</feature>
<name>A0ABP3XU27_9FLAO</name>
<organism evidence="3 4">
    <name type="scientific">Gangjinia marincola</name>
    <dbReference type="NCBI Taxonomy" id="578463"/>
    <lineage>
        <taxon>Bacteria</taxon>
        <taxon>Pseudomonadati</taxon>
        <taxon>Bacteroidota</taxon>
        <taxon>Flavobacteriia</taxon>
        <taxon>Flavobacteriales</taxon>
        <taxon>Flavobacteriaceae</taxon>
        <taxon>Gangjinia</taxon>
    </lineage>
</organism>
<evidence type="ECO:0000313" key="4">
    <source>
        <dbReference type="Proteomes" id="UP001500507"/>
    </source>
</evidence>
<dbReference type="RefSeq" id="WP_343764676.1">
    <property type="nucleotide sequence ID" value="NZ_BAAAFG010000012.1"/>
</dbReference>
<feature type="transmembrane region" description="Helical" evidence="1">
    <location>
        <begin position="142"/>
        <end position="159"/>
    </location>
</feature>